<dbReference type="SUPFAM" id="SSF50998">
    <property type="entry name" value="Quinoprotein alcohol dehydrogenase-like"/>
    <property type="match status" value="1"/>
</dbReference>
<dbReference type="GO" id="GO:0006357">
    <property type="term" value="P:regulation of transcription by RNA polymerase II"/>
    <property type="evidence" value="ECO:0007669"/>
    <property type="project" value="TreeGrafter"/>
</dbReference>
<dbReference type="SUPFAM" id="SSF69304">
    <property type="entry name" value="Tricorn protease N-terminal domain"/>
    <property type="match status" value="1"/>
</dbReference>
<dbReference type="Pfam" id="PF00400">
    <property type="entry name" value="WD40"/>
    <property type="match status" value="1"/>
</dbReference>
<sequence>MQKIIACLLLILLVRPIYAQKSLLSNLDIITAENAPELQQVGFVGRGTANALDWHPDGTILAVASMSGVWLLDETLQLIRSTPIQQPIIDLAWSPDGSHIAVVSNLRGRCTFQIWDANFIKAQLRLDTCGERSEWNVTGDYLAIFNSYSENNEVYLIDTRTNDIKIVPGQDGTWSPSGDYLFTRLRVSRFYWEDPAMYTWDAITGELISELDITDQQAGWIFWGIDDQNVAISCNESESDTDDITINICRFNVHTGERDMIQHVMTYRLGQAVSLLNKPAWSDNQLKLAWITERFLEGFLKNVLVMDVETNEVTNVGIGTAFDWIPATDYLSAIVGNGDIRIYDMMGNILAESHVFTAPVNMIAVRPGSTHVASAGFGYEQDTHVWDIQQSWINPHLTLFTEPAEIVDYTPDGNHLIAGGTMVTDIVVNQGIHAFDSDTGKRVRTIQAFYDQGASPPDVYWNSDYTEVAERRDNQLELSNGITIQVRDSFEYAAWSPDGVYIATVNYFPDDYSFVVDTWNVLTGKAVNSFSSGMFAFEGLVWSSDSTKIAVLLEHPTGSNIYLRGLRVFTVTEGENYEFDRYDYQVFAEVNIYDSSQQVKAAWNSDGTVLAVALYDMLQIHDLKNEEGNPLVSLPAYDVVSLEWSPDDCFIVTGGKDGIIRLFASPS</sequence>
<dbReference type="PROSITE" id="PS50082">
    <property type="entry name" value="WD_REPEATS_2"/>
    <property type="match status" value="1"/>
</dbReference>
<dbReference type="EMBL" id="CP062983">
    <property type="protein sequence ID" value="QPC84685.1"/>
    <property type="molecule type" value="Genomic_DNA"/>
</dbReference>
<keyword evidence="2" id="KW-0677">Repeat</keyword>
<evidence type="ECO:0000256" key="1">
    <source>
        <dbReference type="ARBA" id="ARBA00022574"/>
    </source>
</evidence>
<dbReference type="AlphaFoldDB" id="A0A7S8ECZ4"/>
<dbReference type="Pfam" id="PF07676">
    <property type="entry name" value="PD40"/>
    <property type="match status" value="1"/>
</dbReference>
<dbReference type="GO" id="GO:0003714">
    <property type="term" value="F:transcription corepressor activity"/>
    <property type="evidence" value="ECO:0007669"/>
    <property type="project" value="InterPro"/>
</dbReference>
<dbReference type="InterPro" id="IPR001680">
    <property type="entry name" value="WD40_rpt"/>
</dbReference>
<keyword evidence="1 3" id="KW-0853">WD repeat</keyword>
<organism evidence="4 5">
    <name type="scientific">Phototrophicus methaneseepsis</name>
    <dbReference type="NCBI Taxonomy" id="2710758"/>
    <lineage>
        <taxon>Bacteria</taxon>
        <taxon>Bacillati</taxon>
        <taxon>Chloroflexota</taxon>
        <taxon>Candidatus Thermofontia</taxon>
        <taxon>Phototrophicales</taxon>
        <taxon>Phototrophicaceae</taxon>
        <taxon>Phototrophicus</taxon>
    </lineage>
</organism>
<dbReference type="InterPro" id="IPR015943">
    <property type="entry name" value="WD40/YVTN_repeat-like_dom_sf"/>
</dbReference>
<dbReference type="SMART" id="SM00320">
    <property type="entry name" value="WD40"/>
    <property type="match status" value="5"/>
</dbReference>
<dbReference type="InterPro" id="IPR045183">
    <property type="entry name" value="Ebi-like"/>
</dbReference>
<dbReference type="PANTHER" id="PTHR22846">
    <property type="entry name" value="WD40 REPEAT PROTEIN"/>
    <property type="match status" value="1"/>
</dbReference>
<dbReference type="InterPro" id="IPR011047">
    <property type="entry name" value="Quinoprotein_ADH-like_sf"/>
</dbReference>
<proteinExistence type="predicted"/>
<dbReference type="InterPro" id="IPR011659">
    <property type="entry name" value="WD40"/>
</dbReference>
<evidence type="ECO:0000256" key="2">
    <source>
        <dbReference type="ARBA" id="ARBA00022737"/>
    </source>
</evidence>
<accession>A0A7S8ECZ4</accession>
<dbReference type="Gene3D" id="2.120.10.30">
    <property type="entry name" value="TolB, C-terminal domain"/>
    <property type="match status" value="1"/>
</dbReference>
<keyword evidence="5" id="KW-1185">Reference proteome</keyword>
<evidence type="ECO:0000313" key="4">
    <source>
        <dbReference type="EMBL" id="QPC84685.1"/>
    </source>
</evidence>
<dbReference type="Gene3D" id="2.130.10.10">
    <property type="entry name" value="YVTN repeat-like/Quinoprotein amine dehydrogenase"/>
    <property type="match status" value="3"/>
</dbReference>
<gene>
    <name evidence="4" type="ORF">G4Y79_10000</name>
</gene>
<evidence type="ECO:0000313" key="5">
    <source>
        <dbReference type="Proteomes" id="UP000594468"/>
    </source>
</evidence>
<evidence type="ECO:0000256" key="3">
    <source>
        <dbReference type="PROSITE-ProRule" id="PRU00221"/>
    </source>
</evidence>
<reference evidence="4 5" key="1">
    <citation type="submission" date="2020-02" db="EMBL/GenBank/DDBJ databases">
        <authorList>
            <person name="Zheng R.K."/>
            <person name="Sun C.M."/>
        </authorList>
    </citation>
    <scope>NUCLEOTIDE SEQUENCE [LARGE SCALE GENOMIC DNA]</scope>
    <source>
        <strain evidence="5">rifampicinis</strain>
    </source>
</reference>
<dbReference type="PANTHER" id="PTHR22846:SF2">
    <property type="entry name" value="F-BOX-LIKE_WD REPEAT-CONTAINING PROTEIN EBI"/>
    <property type="match status" value="1"/>
</dbReference>
<dbReference type="KEGG" id="pmet:G4Y79_10000"/>
<dbReference type="InterPro" id="IPR011042">
    <property type="entry name" value="6-blade_b-propeller_TolB-like"/>
</dbReference>
<feature type="repeat" description="WD" evidence="3">
    <location>
        <begin position="639"/>
        <end position="667"/>
    </location>
</feature>
<protein>
    <submittedName>
        <fullName evidence="4">WD40 repeat domain-containing protein</fullName>
    </submittedName>
</protein>
<dbReference type="PROSITE" id="PS50294">
    <property type="entry name" value="WD_REPEATS_REGION"/>
    <property type="match status" value="1"/>
</dbReference>
<dbReference type="Proteomes" id="UP000594468">
    <property type="component" value="Chromosome"/>
</dbReference>
<dbReference type="RefSeq" id="WP_195172748.1">
    <property type="nucleotide sequence ID" value="NZ_CP062983.1"/>
</dbReference>
<name>A0A7S8ECZ4_9CHLR</name>